<organism evidence="2 3">
    <name type="scientific">Idiomarina aquatica</name>
    <dbReference type="NCBI Taxonomy" id="1327752"/>
    <lineage>
        <taxon>Bacteria</taxon>
        <taxon>Pseudomonadati</taxon>
        <taxon>Pseudomonadota</taxon>
        <taxon>Gammaproteobacteria</taxon>
        <taxon>Alteromonadales</taxon>
        <taxon>Idiomarinaceae</taxon>
        <taxon>Idiomarina</taxon>
    </lineage>
</organism>
<gene>
    <name evidence="2" type="ORF">DEU29_1462</name>
</gene>
<dbReference type="RefSeq" id="WP_133540975.1">
    <property type="nucleotide sequence ID" value="NZ_SNXI01000046.1"/>
</dbReference>
<evidence type="ECO:0000313" key="2">
    <source>
        <dbReference type="EMBL" id="TDP26782.1"/>
    </source>
</evidence>
<evidence type="ECO:0000256" key="1">
    <source>
        <dbReference type="SAM" id="SignalP"/>
    </source>
</evidence>
<protein>
    <recommendedName>
        <fullName evidence="4">Lipoprotein</fullName>
    </recommendedName>
</protein>
<accession>A0A4R6NVZ4</accession>
<comment type="caution">
    <text evidence="2">The sequence shown here is derived from an EMBL/GenBank/DDBJ whole genome shotgun (WGS) entry which is preliminary data.</text>
</comment>
<name>A0A4R6NVZ4_9GAMM</name>
<feature type="signal peptide" evidence="1">
    <location>
        <begin position="1"/>
        <end position="20"/>
    </location>
</feature>
<keyword evidence="3" id="KW-1185">Reference proteome</keyword>
<evidence type="ECO:0008006" key="4">
    <source>
        <dbReference type="Google" id="ProtNLM"/>
    </source>
</evidence>
<evidence type="ECO:0000313" key="3">
    <source>
        <dbReference type="Proteomes" id="UP000295531"/>
    </source>
</evidence>
<dbReference type="EMBL" id="SNXI01000046">
    <property type="protein sequence ID" value="TDP26782.1"/>
    <property type="molecule type" value="Genomic_DNA"/>
</dbReference>
<keyword evidence="1" id="KW-0732">Signal</keyword>
<proteinExistence type="predicted"/>
<feature type="chain" id="PRO_5020662056" description="Lipoprotein" evidence="1">
    <location>
        <begin position="21"/>
        <end position="159"/>
    </location>
</feature>
<dbReference type="Proteomes" id="UP000295531">
    <property type="component" value="Unassembled WGS sequence"/>
</dbReference>
<dbReference type="PROSITE" id="PS51257">
    <property type="entry name" value="PROKAR_LIPOPROTEIN"/>
    <property type="match status" value="1"/>
</dbReference>
<sequence>MTRSMLITAVIGASMLSACTSVPVTTSPDDSQWRLRNFLDNGLAQTVRVYNFCYNGKESDFVAARDFAPGEHTVVTKVTQTFNNIDSKPKEAYATLKGDFEAGNTYVFQKDIEKNQATLWIADVETGKAVSEQVEVTLTIGEVVDNEQRQRRRCMASTL</sequence>
<reference evidence="2 3" key="1">
    <citation type="submission" date="2019-03" db="EMBL/GenBank/DDBJ databases">
        <title>Freshwater and sediment microbial communities from various areas in North America, analyzing microbe dynamics in response to fracking.</title>
        <authorList>
            <person name="Lamendella R."/>
        </authorList>
    </citation>
    <scope>NUCLEOTIDE SEQUENCE [LARGE SCALE GENOMIC DNA]</scope>
    <source>
        <strain evidence="2 3">18_TX</strain>
    </source>
</reference>
<dbReference type="OrthoDB" id="6238317at2"/>
<dbReference type="AlphaFoldDB" id="A0A4R6NVZ4"/>